<dbReference type="RefSeq" id="XP_030379615.1">
    <property type="nucleotide sequence ID" value="XM_030523755.1"/>
</dbReference>
<dbReference type="InterPro" id="IPR000781">
    <property type="entry name" value="ERH"/>
</dbReference>
<dbReference type="PANTHER" id="PTHR12373:SF0">
    <property type="entry name" value="ENHANCER OF RUDIMENTARY HOMOLOG"/>
    <property type="match status" value="1"/>
</dbReference>
<proteinExistence type="inferred from homology"/>
<evidence type="ECO:0000256" key="1">
    <source>
        <dbReference type="ARBA" id="ARBA00007491"/>
    </source>
</evidence>
<keyword evidence="2" id="KW-1185">Reference proteome</keyword>
<sequence>MPVYTPPMHDGSVLGSSPVILLLESSEGNIFCTYDNIYTCIEALCKFYEDCLLNQYPDAQTITYNTDQLFDFLAVFTDLCCLVYQEATQSYVAHNRAWIFWMLYEMLLAQLNEQ</sequence>
<name>A0A6J2TVN8_DROLE</name>
<reference evidence="3" key="1">
    <citation type="submission" date="2025-08" db="UniProtKB">
        <authorList>
            <consortium name="RefSeq"/>
        </authorList>
    </citation>
    <scope>IDENTIFICATION</scope>
    <source>
        <strain evidence="3">11010-0011.00</strain>
        <tissue evidence="3">Whole body</tissue>
    </source>
</reference>
<dbReference type="Proteomes" id="UP000504634">
    <property type="component" value="Unplaced"/>
</dbReference>
<gene>
    <name evidence="3" type="primary">LOC115627871</name>
</gene>
<accession>A0A6J2TVN8</accession>
<dbReference type="SUPFAM" id="SSF143875">
    <property type="entry name" value="ERH-like"/>
    <property type="match status" value="1"/>
</dbReference>
<dbReference type="Pfam" id="PF01133">
    <property type="entry name" value="ER"/>
    <property type="match status" value="1"/>
</dbReference>
<evidence type="ECO:0000313" key="2">
    <source>
        <dbReference type="Proteomes" id="UP000504634"/>
    </source>
</evidence>
<dbReference type="GeneID" id="115627871"/>
<dbReference type="Gene3D" id="3.30.2260.10">
    <property type="entry name" value="Enhancer of rudimentary"/>
    <property type="match status" value="1"/>
</dbReference>
<dbReference type="PANTHER" id="PTHR12373">
    <property type="entry name" value="ENHANCER OF RUDIMENTARY ERH"/>
    <property type="match status" value="1"/>
</dbReference>
<protein>
    <submittedName>
        <fullName evidence="3">Protein enhancer of rudimentary-like</fullName>
    </submittedName>
</protein>
<dbReference type="InterPro" id="IPR035912">
    <property type="entry name" value="EHR_sf"/>
</dbReference>
<comment type="similarity">
    <text evidence="1">Belongs to the E(R) family.</text>
</comment>
<dbReference type="AlphaFoldDB" id="A0A6J2TVN8"/>
<dbReference type="OrthoDB" id="7887808at2759"/>
<evidence type="ECO:0000313" key="3">
    <source>
        <dbReference type="RefSeq" id="XP_030379615.1"/>
    </source>
</evidence>
<organism evidence="2 3">
    <name type="scientific">Drosophila lebanonensis</name>
    <name type="common">Fruit fly</name>
    <name type="synonym">Scaptodrosophila lebanonensis</name>
    <dbReference type="NCBI Taxonomy" id="7225"/>
    <lineage>
        <taxon>Eukaryota</taxon>
        <taxon>Metazoa</taxon>
        <taxon>Ecdysozoa</taxon>
        <taxon>Arthropoda</taxon>
        <taxon>Hexapoda</taxon>
        <taxon>Insecta</taxon>
        <taxon>Pterygota</taxon>
        <taxon>Neoptera</taxon>
        <taxon>Endopterygota</taxon>
        <taxon>Diptera</taxon>
        <taxon>Brachycera</taxon>
        <taxon>Muscomorpha</taxon>
        <taxon>Ephydroidea</taxon>
        <taxon>Drosophilidae</taxon>
        <taxon>Scaptodrosophila</taxon>
    </lineage>
</organism>